<reference evidence="2" key="1">
    <citation type="submission" date="2016-01" db="EMBL/GenBank/DDBJ databases">
        <authorList>
            <person name="Peeters C."/>
        </authorList>
    </citation>
    <scope>NUCLEOTIDE SEQUENCE [LARGE SCALE GENOMIC DNA]</scope>
    <source>
        <strain evidence="2">LMG 22940</strain>
    </source>
</reference>
<name>A0A158I9B0_9BURK</name>
<accession>A0A158I9B0</accession>
<sequence>MRWQSVSSWGFPLVARKARQGVDKRDLPVERRLSEGQADGVE</sequence>
<dbReference type="AlphaFoldDB" id="A0A158I9B0"/>
<protein>
    <submittedName>
        <fullName evidence="2">Uncharacterized protein</fullName>
    </submittedName>
</protein>
<keyword evidence="3" id="KW-1185">Reference proteome</keyword>
<feature type="region of interest" description="Disordered" evidence="1">
    <location>
        <begin position="20"/>
        <end position="42"/>
    </location>
</feature>
<evidence type="ECO:0000313" key="3">
    <source>
        <dbReference type="Proteomes" id="UP000054770"/>
    </source>
</evidence>
<evidence type="ECO:0000313" key="2">
    <source>
        <dbReference type="EMBL" id="SAL52701.1"/>
    </source>
</evidence>
<feature type="compositionally biased region" description="Basic and acidic residues" evidence="1">
    <location>
        <begin position="20"/>
        <end position="34"/>
    </location>
</feature>
<dbReference type="EMBL" id="FCON02000022">
    <property type="protein sequence ID" value="SAL52701.1"/>
    <property type="molecule type" value="Genomic_DNA"/>
</dbReference>
<evidence type="ECO:0000256" key="1">
    <source>
        <dbReference type="SAM" id="MobiDB-lite"/>
    </source>
</evidence>
<gene>
    <name evidence="2" type="ORF">AWB68_02566</name>
</gene>
<comment type="caution">
    <text evidence="2">The sequence shown here is derived from an EMBL/GenBank/DDBJ whole genome shotgun (WGS) entry which is preliminary data.</text>
</comment>
<dbReference type="Proteomes" id="UP000054770">
    <property type="component" value="Unassembled WGS sequence"/>
</dbReference>
<organism evidence="2 3">
    <name type="scientific">Caballeronia choica</name>
    <dbReference type="NCBI Taxonomy" id="326476"/>
    <lineage>
        <taxon>Bacteria</taxon>
        <taxon>Pseudomonadati</taxon>
        <taxon>Pseudomonadota</taxon>
        <taxon>Betaproteobacteria</taxon>
        <taxon>Burkholderiales</taxon>
        <taxon>Burkholderiaceae</taxon>
        <taxon>Caballeronia</taxon>
    </lineage>
</organism>
<proteinExistence type="predicted"/>